<evidence type="ECO:0000313" key="2">
    <source>
        <dbReference type="EMBL" id="AYA47096.1"/>
    </source>
</evidence>
<dbReference type="EMBL" id="LN899826">
    <property type="protein sequence ID" value="CUV40000.1"/>
    <property type="molecule type" value="Genomic_DNA"/>
</dbReference>
<dbReference type="EMBL" id="LN899821">
    <property type="protein sequence ID" value="CUV19712.1"/>
    <property type="molecule type" value="Genomic_DNA"/>
</dbReference>
<evidence type="ECO:0000313" key="7">
    <source>
        <dbReference type="EMBL" id="UZF13898.1"/>
    </source>
</evidence>
<reference evidence="2" key="2">
    <citation type="submission" date="2018-01" db="EMBL/GenBank/DDBJ databases">
        <title>Ralstonia pseudosolanacearum P824 infects blueberry.</title>
        <authorList>
            <person name="Bocsanczy A.M."/>
            <person name="Norman D.J."/>
        </authorList>
    </citation>
    <scope>NUCLEOTIDE SEQUENCE</scope>
    <source>
        <strain evidence="2">P824</strain>
    </source>
</reference>
<dbReference type="Proteomes" id="UP000262427">
    <property type="component" value="Chromosome CM"/>
</dbReference>
<dbReference type="Pfam" id="PF12088">
    <property type="entry name" value="DUF3565"/>
    <property type="match status" value="1"/>
</dbReference>
<evidence type="ECO:0000313" key="4">
    <source>
        <dbReference type="EMBL" id="CUV30614.1"/>
    </source>
</evidence>
<dbReference type="EMBL" id="LN899822">
    <property type="protein sequence ID" value="CUV60121.1"/>
    <property type="molecule type" value="Genomic_DNA"/>
</dbReference>
<dbReference type="AlphaFoldDB" id="A0A0K1ZLM3"/>
<dbReference type="EMBL" id="CP085043">
    <property type="protein sequence ID" value="UZF13898.1"/>
    <property type="molecule type" value="Genomic_DNA"/>
</dbReference>
<evidence type="ECO:0000313" key="6">
    <source>
        <dbReference type="EMBL" id="CUV60121.1"/>
    </source>
</evidence>
<evidence type="ECO:0000313" key="8">
    <source>
        <dbReference type="Proteomes" id="UP000262427"/>
    </source>
</evidence>
<evidence type="ECO:0000256" key="1">
    <source>
        <dbReference type="SAM" id="MobiDB-lite"/>
    </source>
</evidence>
<gene>
    <name evidence="7" type="ORF">LH706_12740</name>
    <name evidence="3" type="ORF">PSS4_v1_1100005</name>
    <name evidence="6" type="ORF">RD1301_v1_710023</name>
    <name evidence="2" type="ORF">RSP824_11695</name>
    <name evidence="4" type="ORF">RUN1985_v1_660112</name>
    <name evidence="5" type="ORF">TF3108_v1_360041</name>
</gene>
<dbReference type="EMBL" id="LN899824">
    <property type="protein sequence ID" value="CUV30614.1"/>
    <property type="molecule type" value="Genomic_DNA"/>
</dbReference>
<feature type="region of interest" description="Disordered" evidence="1">
    <location>
        <begin position="25"/>
        <end position="45"/>
    </location>
</feature>
<reference evidence="5" key="1">
    <citation type="submission" date="2015-10" db="EMBL/GenBank/DDBJ databases">
        <authorList>
            <person name="Gilbert D.G."/>
        </authorList>
    </citation>
    <scope>NUCLEOTIDE SEQUENCE</scope>
    <source>
        <strain evidence="5">Phyl III-seqv23</strain>
    </source>
</reference>
<accession>A0A0K1ZLM3</accession>
<proteinExistence type="predicted"/>
<evidence type="ECO:0000313" key="3">
    <source>
        <dbReference type="EMBL" id="CUV19712.1"/>
    </source>
</evidence>
<dbReference type="PATRIC" id="fig|305.107.peg.3970"/>
<sequence length="66" mass="7522">MKQAIVGFERDEEGHWVARLACGHGQHMRHDPPWQSRPWTQTEAGRAGRIGEVVECLKCDRGEPVE</sequence>
<dbReference type="EMBL" id="CP025741">
    <property type="protein sequence ID" value="AYA47096.1"/>
    <property type="molecule type" value="Genomic_DNA"/>
</dbReference>
<name>A0A0K1ZLM3_RALSL</name>
<dbReference type="InterPro" id="IPR021948">
    <property type="entry name" value="DUF3565"/>
</dbReference>
<organism evidence="5">
    <name type="scientific">Ralstonia solanacearum</name>
    <name type="common">Pseudomonas solanacearum</name>
    <dbReference type="NCBI Taxonomy" id="305"/>
    <lineage>
        <taxon>Bacteria</taxon>
        <taxon>Pseudomonadati</taxon>
        <taxon>Pseudomonadota</taxon>
        <taxon>Betaproteobacteria</taxon>
        <taxon>Burkholderiales</taxon>
        <taxon>Burkholderiaceae</taxon>
        <taxon>Ralstonia</taxon>
        <taxon>Ralstonia solanacearum species complex</taxon>
    </lineage>
</organism>
<reference evidence="8" key="3">
    <citation type="submission" date="2018-01" db="EMBL/GenBank/DDBJ databases">
        <title>Raltonia solanacearum P824 infects blueberry.</title>
        <authorList>
            <person name="Bocsanczy A.M."/>
            <person name="Norman D.J."/>
        </authorList>
    </citation>
    <scope>NUCLEOTIDE SEQUENCE [LARGE SCALE GENOMIC DNA]</scope>
    <source>
        <strain evidence="8">P824</strain>
    </source>
</reference>
<evidence type="ECO:0000313" key="5">
    <source>
        <dbReference type="EMBL" id="CUV40000.1"/>
    </source>
</evidence>
<reference evidence="7" key="4">
    <citation type="submission" date="2021-10" db="EMBL/GenBank/DDBJ databases">
        <title>Complete genome sequences of five Ralstonia solancearum strains isolated from sunflower.</title>
        <authorList>
            <person name="She X."/>
            <person name="He Z."/>
        </authorList>
    </citation>
    <scope>NUCLEOTIDE SEQUENCE</scope>
    <source>
        <strain evidence="7">RS638</strain>
    </source>
</reference>
<protein>
    <submittedName>
        <fullName evidence="2">DUF3565 domain-containing protein</fullName>
    </submittedName>
</protein>